<dbReference type="SUPFAM" id="SSF53335">
    <property type="entry name" value="S-adenosyl-L-methionine-dependent methyltransferases"/>
    <property type="match status" value="1"/>
</dbReference>
<comment type="caution">
    <text evidence="5">The sequence shown here is derived from an EMBL/GenBank/DDBJ whole genome shotgun (WGS) entry which is preliminary data.</text>
</comment>
<proteinExistence type="predicted"/>
<feature type="domain" description="Methyltransferase type 11" evidence="4">
    <location>
        <begin position="53"/>
        <end position="146"/>
    </location>
</feature>
<keyword evidence="2" id="KW-0808">Transferase</keyword>
<keyword evidence="3" id="KW-0949">S-adenosyl-L-methionine</keyword>
<dbReference type="PANTHER" id="PTHR43464">
    <property type="entry name" value="METHYLTRANSFERASE"/>
    <property type="match status" value="1"/>
</dbReference>
<dbReference type="AlphaFoldDB" id="A0A948WED4"/>
<dbReference type="GO" id="GO:0032259">
    <property type="term" value="P:methylation"/>
    <property type="evidence" value="ECO:0007669"/>
    <property type="project" value="UniProtKB-KW"/>
</dbReference>
<name>A0A948WED4_UNCEI</name>
<evidence type="ECO:0000256" key="2">
    <source>
        <dbReference type="ARBA" id="ARBA00022679"/>
    </source>
</evidence>
<protein>
    <submittedName>
        <fullName evidence="5">Methyltransferase domain-containing protein</fullName>
    </submittedName>
</protein>
<gene>
    <name evidence="5" type="ORF">KJ970_17240</name>
</gene>
<organism evidence="5 6">
    <name type="scientific">Eiseniibacteriota bacterium</name>
    <dbReference type="NCBI Taxonomy" id="2212470"/>
    <lineage>
        <taxon>Bacteria</taxon>
        <taxon>Candidatus Eiseniibacteriota</taxon>
    </lineage>
</organism>
<dbReference type="Proteomes" id="UP000777784">
    <property type="component" value="Unassembled WGS sequence"/>
</dbReference>
<dbReference type="InterPro" id="IPR013216">
    <property type="entry name" value="Methyltransf_11"/>
</dbReference>
<dbReference type="Gene3D" id="3.40.50.150">
    <property type="entry name" value="Vaccinia Virus protein VP39"/>
    <property type="match status" value="1"/>
</dbReference>
<dbReference type="EMBL" id="JAHJDP010000098">
    <property type="protein sequence ID" value="MBU2692663.1"/>
    <property type="molecule type" value="Genomic_DNA"/>
</dbReference>
<evidence type="ECO:0000259" key="4">
    <source>
        <dbReference type="Pfam" id="PF08241"/>
    </source>
</evidence>
<evidence type="ECO:0000256" key="3">
    <source>
        <dbReference type="ARBA" id="ARBA00022691"/>
    </source>
</evidence>
<reference evidence="5" key="1">
    <citation type="submission" date="2021-05" db="EMBL/GenBank/DDBJ databases">
        <title>Energy efficiency and biological interactions define the core microbiome of deep oligotrophic groundwater.</title>
        <authorList>
            <person name="Mehrshad M."/>
            <person name="Lopez-Fernandez M."/>
            <person name="Bell E."/>
            <person name="Bernier-Latmani R."/>
            <person name="Bertilsson S."/>
            <person name="Dopson M."/>
        </authorList>
    </citation>
    <scope>NUCLEOTIDE SEQUENCE</scope>
    <source>
        <strain evidence="5">Modern_marine.mb.64</strain>
    </source>
</reference>
<dbReference type="Pfam" id="PF08241">
    <property type="entry name" value="Methyltransf_11"/>
    <property type="match status" value="1"/>
</dbReference>
<dbReference type="CDD" id="cd02440">
    <property type="entry name" value="AdoMet_MTases"/>
    <property type="match status" value="1"/>
</dbReference>
<dbReference type="PANTHER" id="PTHR43464:SF19">
    <property type="entry name" value="UBIQUINONE BIOSYNTHESIS O-METHYLTRANSFERASE, MITOCHONDRIAL"/>
    <property type="match status" value="1"/>
</dbReference>
<dbReference type="InterPro" id="IPR029063">
    <property type="entry name" value="SAM-dependent_MTases_sf"/>
</dbReference>
<sequence>MTDSDSANSLGERNYTPFADRYAAAVETKPHNAYLERPATLSLLPPVRNKRVLDAGCGPGHNSEWLLEQGALVKSVDVTPRFVEIARRRLGNRVDVRQADLNEPLEFPDGSFDLVLCSLVFDYIPDLSKPLGEFYRLLAQSGILVFSMGHPTNDVRLFPDRDYFSTELKAWTWTGFGEPNPVVEWYCRPLSEILNPLAETGFRFDKILEMQPTKEYRAADPEEYERLMRKPSFLCIRAVKG</sequence>
<keyword evidence="1 5" id="KW-0489">Methyltransferase</keyword>
<dbReference type="GO" id="GO:0008757">
    <property type="term" value="F:S-adenosylmethionine-dependent methyltransferase activity"/>
    <property type="evidence" value="ECO:0007669"/>
    <property type="project" value="InterPro"/>
</dbReference>
<evidence type="ECO:0000313" key="5">
    <source>
        <dbReference type="EMBL" id="MBU2692663.1"/>
    </source>
</evidence>
<accession>A0A948WED4</accession>
<evidence type="ECO:0000313" key="6">
    <source>
        <dbReference type="Proteomes" id="UP000777784"/>
    </source>
</evidence>
<evidence type="ECO:0000256" key="1">
    <source>
        <dbReference type="ARBA" id="ARBA00022603"/>
    </source>
</evidence>